<protein>
    <submittedName>
        <fullName evidence="2">Uncharacterized protein</fullName>
    </submittedName>
</protein>
<gene>
    <name evidence="2" type="ORF">CINCED_3A016996</name>
</gene>
<dbReference type="Proteomes" id="UP000325440">
    <property type="component" value="Unassembled WGS sequence"/>
</dbReference>
<reference evidence="2 3" key="1">
    <citation type="submission" date="2019-08" db="EMBL/GenBank/DDBJ databases">
        <authorList>
            <person name="Alioto T."/>
            <person name="Alioto T."/>
            <person name="Gomez Garrido J."/>
        </authorList>
    </citation>
    <scope>NUCLEOTIDE SEQUENCE [LARGE SCALE GENOMIC DNA]</scope>
</reference>
<keyword evidence="1" id="KW-0472">Membrane</keyword>
<proteinExistence type="predicted"/>
<keyword evidence="1" id="KW-0812">Transmembrane</keyword>
<sequence>MATKVICNVAAATVGTAGLCFVGYCAYYVHYKRPNERKLNDQPSEEEGVAVEERNFTTITLLSDRLKSLTSQLISGFTGQGRITNGESGGTVAEEYNCTSVQFFVHDVDDELIDFVKLLFSSTLHAPVTNIEEVQVASTKTETGSKKVFVTIMEYYTAASYFKQTAAAFPDLTRPQVIRSDLNGNIVKDLKCRLVHVDGYAIPINLSVMRPNAMLQPMVYTVTIIMLL</sequence>
<name>A0A5E4M858_9HEMI</name>
<organism evidence="2 3">
    <name type="scientific">Cinara cedri</name>
    <dbReference type="NCBI Taxonomy" id="506608"/>
    <lineage>
        <taxon>Eukaryota</taxon>
        <taxon>Metazoa</taxon>
        <taxon>Ecdysozoa</taxon>
        <taxon>Arthropoda</taxon>
        <taxon>Hexapoda</taxon>
        <taxon>Insecta</taxon>
        <taxon>Pterygota</taxon>
        <taxon>Neoptera</taxon>
        <taxon>Paraneoptera</taxon>
        <taxon>Hemiptera</taxon>
        <taxon>Sternorrhyncha</taxon>
        <taxon>Aphidomorpha</taxon>
        <taxon>Aphidoidea</taxon>
        <taxon>Aphididae</taxon>
        <taxon>Lachninae</taxon>
        <taxon>Cinara</taxon>
    </lineage>
</organism>
<keyword evidence="1" id="KW-1133">Transmembrane helix</keyword>
<evidence type="ECO:0000313" key="3">
    <source>
        <dbReference type="Proteomes" id="UP000325440"/>
    </source>
</evidence>
<evidence type="ECO:0000313" key="2">
    <source>
        <dbReference type="EMBL" id="VVC26997.1"/>
    </source>
</evidence>
<evidence type="ECO:0000256" key="1">
    <source>
        <dbReference type="SAM" id="Phobius"/>
    </source>
</evidence>
<accession>A0A5E4M858</accession>
<dbReference type="EMBL" id="CABPRJ010000056">
    <property type="protein sequence ID" value="VVC26997.1"/>
    <property type="molecule type" value="Genomic_DNA"/>
</dbReference>
<dbReference type="AlphaFoldDB" id="A0A5E4M858"/>
<keyword evidence="3" id="KW-1185">Reference proteome</keyword>
<feature type="transmembrane region" description="Helical" evidence="1">
    <location>
        <begin position="6"/>
        <end position="29"/>
    </location>
</feature>